<organism evidence="1 2">
    <name type="scientific">Acaryochloris marina (strain MBIC 11017)</name>
    <dbReference type="NCBI Taxonomy" id="329726"/>
    <lineage>
        <taxon>Bacteria</taxon>
        <taxon>Bacillati</taxon>
        <taxon>Cyanobacteriota</taxon>
        <taxon>Cyanophyceae</taxon>
        <taxon>Acaryochloridales</taxon>
        <taxon>Acaryochloridaceae</taxon>
        <taxon>Acaryochloris</taxon>
    </lineage>
</organism>
<dbReference type="CDD" id="cd07824">
    <property type="entry name" value="SRPBCC_6"/>
    <property type="match status" value="1"/>
</dbReference>
<dbReference type="Pfam" id="PF10604">
    <property type="entry name" value="Polyketide_cyc2"/>
    <property type="match status" value="1"/>
</dbReference>
<sequence length="161" mass="18721">MAHYNFITVWDIDAPIEDVWEQLIHSEDWPQWWPAVQSVIELEKGDEQGIGNIREYHWKTPLSYALSFKTRLVRIEPPILIEGIASGEVEGKGIWELQSIPKGTRVHYYWTVVTTKLWMNLLALLLKPLMEWNHNATMRQGAQGLSQRMDTEVTCQEMADS</sequence>
<keyword evidence="1" id="KW-0614">Plasmid</keyword>
<accession>A8ZN28</accession>
<protein>
    <recommendedName>
        <fullName evidence="3">Polyketide cyclase</fullName>
    </recommendedName>
</protein>
<dbReference type="SUPFAM" id="SSF55961">
    <property type="entry name" value="Bet v1-like"/>
    <property type="match status" value="1"/>
</dbReference>
<dbReference type="Proteomes" id="UP000000268">
    <property type="component" value="Plasmid pREB3"/>
</dbReference>
<dbReference type="HOGENOM" id="CLU_114455_0_0_3"/>
<name>A8ZN28_ACAM1</name>
<dbReference type="InterPro" id="IPR019587">
    <property type="entry name" value="Polyketide_cyclase/dehydratase"/>
</dbReference>
<reference evidence="1 2" key="1">
    <citation type="journal article" date="2008" name="Proc. Natl. Acad. Sci. U.S.A.">
        <title>Niche adaptation and genome expansion in the chlorophyll d-producing cyanobacterium Acaryochloris marina.</title>
        <authorList>
            <person name="Swingley W.D."/>
            <person name="Chen M."/>
            <person name="Cheung P.C."/>
            <person name="Conrad A.L."/>
            <person name="Dejesa L.C."/>
            <person name="Hao J."/>
            <person name="Honchak B.M."/>
            <person name="Karbach L.E."/>
            <person name="Kurdoglu A."/>
            <person name="Lahiri S."/>
            <person name="Mastrian S.D."/>
            <person name="Miyashita H."/>
            <person name="Page L."/>
            <person name="Ramakrishna P."/>
            <person name="Satoh S."/>
            <person name="Sattley W.M."/>
            <person name="Shimada Y."/>
            <person name="Taylor H.L."/>
            <person name="Tomo T."/>
            <person name="Tsuchiya T."/>
            <person name="Wang Z.T."/>
            <person name="Raymond J."/>
            <person name="Mimuro M."/>
            <person name="Blankenship R.E."/>
            <person name="Touchman J.W."/>
        </authorList>
    </citation>
    <scope>NUCLEOTIDE SEQUENCE [LARGE SCALE GENOMIC DNA]</scope>
    <source>
        <strain evidence="2">MBIC 11017</strain>
        <plasmid evidence="2">Plasmid pREB3</plasmid>
    </source>
</reference>
<keyword evidence="2" id="KW-1185">Reference proteome</keyword>
<dbReference type="InterPro" id="IPR023393">
    <property type="entry name" value="START-like_dom_sf"/>
</dbReference>
<proteinExistence type="predicted"/>
<dbReference type="AlphaFoldDB" id="A8ZN28"/>
<dbReference type="RefSeq" id="WP_012167543.1">
    <property type="nucleotide sequence ID" value="NC_009928.1"/>
</dbReference>
<evidence type="ECO:0000313" key="1">
    <source>
        <dbReference type="EMBL" id="ABW32227.1"/>
    </source>
</evidence>
<evidence type="ECO:0000313" key="2">
    <source>
        <dbReference type="Proteomes" id="UP000000268"/>
    </source>
</evidence>
<dbReference type="EMBL" id="CP000840">
    <property type="protein sequence ID" value="ABW32227.1"/>
    <property type="molecule type" value="Genomic_DNA"/>
</dbReference>
<dbReference type="OrthoDB" id="5402478at2"/>
<dbReference type="Gene3D" id="3.30.530.20">
    <property type="match status" value="1"/>
</dbReference>
<geneLocation type="plasmid" evidence="1 2">
    <name>pREB3</name>
</geneLocation>
<gene>
    <name evidence="1" type="ordered locus">AM1_C0297</name>
</gene>
<evidence type="ECO:0008006" key="3">
    <source>
        <dbReference type="Google" id="ProtNLM"/>
    </source>
</evidence>
<dbReference type="KEGG" id="amr:AM1_C0297"/>